<evidence type="ECO:0000313" key="1">
    <source>
        <dbReference type="EMBL" id="GAA2639952.1"/>
    </source>
</evidence>
<keyword evidence="2" id="KW-1185">Reference proteome</keyword>
<organism evidence="1 2">
    <name type="scientific">Streptomyces axinellae</name>
    <dbReference type="NCBI Taxonomy" id="552788"/>
    <lineage>
        <taxon>Bacteria</taxon>
        <taxon>Bacillati</taxon>
        <taxon>Actinomycetota</taxon>
        <taxon>Actinomycetes</taxon>
        <taxon>Kitasatosporales</taxon>
        <taxon>Streptomycetaceae</taxon>
        <taxon>Streptomyces</taxon>
    </lineage>
</organism>
<dbReference type="EMBL" id="BAAARJ010000037">
    <property type="protein sequence ID" value="GAA2639952.1"/>
    <property type="molecule type" value="Genomic_DNA"/>
</dbReference>
<proteinExistence type="predicted"/>
<accession>A0ABP6DF28</accession>
<comment type="caution">
    <text evidence="1">The sequence shown here is derived from an EMBL/GenBank/DDBJ whole genome shotgun (WGS) entry which is preliminary data.</text>
</comment>
<gene>
    <name evidence="1" type="ORF">GCM10009863_66340</name>
</gene>
<sequence length="95" mass="10624">MWPPDAVEARPWNGDGPRPAYRFYPPLGPLLSIRVGGRWRPAVVRGREDREDGTVVYHVEITLTLHDGVRGTVDRAYVWDPAAMHPAPPVRGFGP</sequence>
<dbReference type="Proteomes" id="UP001501447">
    <property type="component" value="Unassembled WGS sequence"/>
</dbReference>
<reference evidence="2" key="1">
    <citation type="journal article" date="2019" name="Int. J. Syst. Evol. Microbiol.">
        <title>The Global Catalogue of Microorganisms (GCM) 10K type strain sequencing project: providing services to taxonomists for standard genome sequencing and annotation.</title>
        <authorList>
            <consortium name="The Broad Institute Genomics Platform"/>
            <consortium name="The Broad Institute Genome Sequencing Center for Infectious Disease"/>
            <person name="Wu L."/>
            <person name="Ma J."/>
        </authorList>
    </citation>
    <scope>NUCLEOTIDE SEQUENCE [LARGE SCALE GENOMIC DNA]</scope>
    <source>
        <strain evidence="2">JCM 16373</strain>
    </source>
</reference>
<evidence type="ECO:0000313" key="2">
    <source>
        <dbReference type="Proteomes" id="UP001501447"/>
    </source>
</evidence>
<name>A0ABP6DF28_9ACTN</name>
<protein>
    <submittedName>
        <fullName evidence="1">Uncharacterized protein</fullName>
    </submittedName>
</protein>